<organism evidence="3 4">
    <name type="scientific">Volvox reticuliferus</name>
    <dbReference type="NCBI Taxonomy" id="1737510"/>
    <lineage>
        <taxon>Eukaryota</taxon>
        <taxon>Viridiplantae</taxon>
        <taxon>Chlorophyta</taxon>
        <taxon>core chlorophytes</taxon>
        <taxon>Chlorophyceae</taxon>
        <taxon>CS clade</taxon>
        <taxon>Chlamydomonadales</taxon>
        <taxon>Volvocaceae</taxon>
        <taxon>Volvox</taxon>
    </lineage>
</organism>
<comment type="caution">
    <text evidence="3">The sequence shown here is derived from an EMBL/GenBank/DDBJ whole genome shotgun (WGS) entry which is preliminary data.</text>
</comment>
<feature type="region of interest" description="Disordered" evidence="2">
    <location>
        <begin position="152"/>
        <end position="203"/>
    </location>
</feature>
<evidence type="ECO:0000256" key="2">
    <source>
        <dbReference type="SAM" id="MobiDB-lite"/>
    </source>
</evidence>
<name>A0A8J4GF42_9CHLO</name>
<feature type="compositionally biased region" description="Low complexity" evidence="2">
    <location>
        <begin position="577"/>
        <end position="590"/>
    </location>
</feature>
<accession>A0A8J4GF42</accession>
<feature type="region of interest" description="Disordered" evidence="2">
    <location>
        <begin position="555"/>
        <end position="605"/>
    </location>
</feature>
<gene>
    <name evidence="3" type="ORF">Vretimale_10083</name>
</gene>
<dbReference type="PANTHER" id="PTHR48125">
    <property type="entry name" value="LP07818P1"/>
    <property type="match status" value="1"/>
</dbReference>
<feature type="coiled-coil region" evidence="1">
    <location>
        <begin position="20"/>
        <end position="127"/>
    </location>
</feature>
<sequence length="757" mass="78642">ARRRVCEEIEAVRASAAAAVEAATTQMAEELAEAQELAVRQDVIIADLQNQLTTTSGEVEALRQQAQEQQEQLQEQQQLMALEAANRSSPELTMALEAALEAAEAALLKAEARAAGLAEERDTLAQKLQLLMAATAAAGAAAAAAVEVGGQMDSCGRNDDDGDDSSPDEGSEAESAEDAAEVEARRPLLAPSPWVDPGRRGRGTRLDVRLSHEGGAALPGGHIMRVTKSRSKEMEVVDDGTEEQEEETAVAMTPLAAAMAVPSPVSTVTAAAAATEEVQHEAVPLQMRQELATLREELTQALEEKLAAEEQATQLRVALEECQRRLRRAASETTALRNEVQMRRAELNNTRRAMEEREAKLAALRATLLVCELPGKELGGGGGRGGNGGGGGSTAAAGGGPPPAAVSAAMAAAAAPSVPPGVRRAASAPAAAAPSGGAPVINSPPQQPSPDLNGTVTAGKEDEVGDMKRCRSDGPVAAVGTNIGGGGRDCNAAGSGSDGGSCGARRRMAIVRPPTEFYRRPGGFAARGVSSGTAAAAAGGASLMTTVAAAAAAAGKRKGRYDGMGTEEEVTPKLSRRGPSPYQQPQPQLRQQRRQRAMTDSVSDRRRLGASLVSELFNRLDRLERLHSRSAAALPQQPRLRSRAGQRRRLLLSRGYVCSSRMSRPPLLQQQQQVQLLDVKAKFSSAGCGLELVAPSAEKVDAAVSYPPQGEASDTAGKMPTAAMAMLGPNAGCGAPASGVAAYPPMTAQLSIILRKL</sequence>
<protein>
    <submittedName>
        <fullName evidence="3">Uncharacterized protein</fullName>
    </submittedName>
</protein>
<reference evidence="3" key="1">
    <citation type="journal article" date="2021" name="Proc. Natl. Acad. Sci. U.S.A.">
        <title>Three genomes in the algal genus Volvox reveal the fate of a haploid sex-determining region after a transition to homothallism.</title>
        <authorList>
            <person name="Yamamoto K."/>
            <person name="Hamaji T."/>
            <person name="Kawai-Toyooka H."/>
            <person name="Matsuzaki R."/>
            <person name="Takahashi F."/>
            <person name="Nishimura Y."/>
            <person name="Kawachi M."/>
            <person name="Noguchi H."/>
            <person name="Minakuchi Y."/>
            <person name="Umen J.G."/>
            <person name="Toyoda A."/>
            <person name="Nozaki H."/>
        </authorList>
    </citation>
    <scope>NUCLEOTIDE SEQUENCE</scope>
    <source>
        <strain evidence="3">NIES-3785</strain>
    </source>
</reference>
<feature type="compositionally biased region" description="Gly residues" evidence="2">
    <location>
        <begin position="377"/>
        <end position="399"/>
    </location>
</feature>
<feature type="compositionally biased region" description="Acidic residues" evidence="2">
    <location>
        <begin position="160"/>
        <end position="181"/>
    </location>
</feature>
<feature type="compositionally biased region" description="Low complexity" evidence="2">
    <location>
        <begin position="419"/>
        <end position="440"/>
    </location>
</feature>
<feature type="coiled-coil region" evidence="1">
    <location>
        <begin position="288"/>
        <end position="367"/>
    </location>
</feature>
<dbReference type="EMBL" id="BNCQ01000019">
    <property type="protein sequence ID" value="GIM05624.1"/>
    <property type="molecule type" value="Genomic_DNA"/>
</dbReference>
<evidence type="ECO:0000313" key="4">
    <source>
        <dbReference type="Proteomes" id="UP000722791"/>
    </source>
</evidence>
<evidence type="ECO:0000256" key="1">
    <source>
        <dbReference type="SAM" id="Coils"/>
    </source>
</evidence>
<feature type="non-terminal residue" evidence="3">
    <location>
        <position position="757"/>
    </location>
</feature>
<dbReference type="AlphaFoldDB" id="A0A8J4GF42"/>
<keyword evidence="1" id="KW-0175">Coiled coil</keyword>
<dbReference type="Proteomes" id="UP000722791">
    <property type="component" value="Unassembled WGS sequence"/>
</dbReference>
<dbReference type="PANTHER" id="PTHR48125:SF10">
    <property type="entry name" value="OS12G0136300 PROTEIN"/>
    <property type="match status" value="1"/>
</dbReference>
<proteinExistence type="predicted"/>
<evidence type="ECO:0000313" key="3">
    <source>
        <dbReference type="EMBL" id="GIM05624.1"/>
    </source>
</evidence>
<feature type="region of interest" description="Disordered" evidence="2">
    <location>
        <begin position="377"/>
        <end position="405"/>
    </location>
</feature>
<feature type="region of interest" description="Disordered" evidence="2">
    <location>
        <begin position="419"/>
        <end position="462"/>
    </location>
</feature>